<protein>
    <submittedName>
        <fullName evidence="7">Peptidase</fullName>
    </submittedName>
</protein>
<keyword evidence="1" id="KW-0028">Amino-acid biosynthesis</keyword>
<dbReference type="PANTHER" id="PTHR11014:SF63">
    <property type="entry name" value="METALLOPEPTIDASE, PUTATIVE (AFU_ORTHOLOGUE AFUA_6G09600)-RELATED"/>
    <property type="match status" value="1"/>
</dbReference>
<evidence type="ECO:0000313" key="7">
    <source>
        <dbReference type="EMBL" id="KJQ72190.1"/>
    </source>
</evidence>
<dbReference type="PATRIC" id="fig|28037.214.peg.95"/>
<feature type="binding site" evidence="5">
    <location>
        <position position="168"/>
    </location>
    <ligand>
        <name>Mn(2+)</name>
        <dbReference type="ChEBI" id="CHEBI:29035"/>
        <label>2</label>
    </ligand>
</feature>
<dbReference type="Pfam" id="PF07687">
    <property type="entry name" value="M20_dimer"/>
    <property type="match status" value="1"/>
</dbReference>
<keyword evidence="5" id="KW-0479">Metal-binding</keyword>
<evidence type="ECO:0000256" key="1">
    <source>
        <dbReference type="ARBA" id="ARBA00022605"/>
    </source>
</evidence>
<feature type="binding site" evidence="5">
    <location>
        <position position="360"/>
    </location>
    <ligand>
        <name>Mn(2+)</name>
        <dbReference type="ChEBI" id="CHEBI:29035"/>
        <label>2</label>
    </ligand>
</feature>
<gene>
    <name evidence="7" type="ORF">TZ92_00107</name>
</gene>
<dbReference type="FunFam" id="3.30.70.360:FF:000001">
    <property type="entry name" value="N-acetyldiaminopimelate deacetylase"/>
    <property type="match status" value="1"/>
</dbReference>
<evidence type="ECO:0000313" key="8">
    <source>
        <dbReference type="Proteomes" id="UP000033716"/>
    </source>
</evidence>
<dbReference type="AlphaFoldDB" id="A0A0F2DQE1"/>
<sequence>MVSFQMEGMEEIKMSISQSHLEEEFKWFHSHPELSFEEFETTKRVRQLLEKTGIEILDLPLRTGLVAIIRGNKSGPTIAIRTDIDALPIQENTSLDYRSTHSNVMHACGHDFHLTSVYGATLQLHALRKDLKGTIKIIFQPAEEIFSGAVYVMEAGVLDDVDAIFGLHVNPSLPVGTVAIKAGSVTAAVDRFQITLRGVGTHAAHPDQGIDPIIGTTQLVTALQSIISRNVNPFSTNLISVTHIKAGATWNVIPEDTFVEGTVRTLDMVDRQFIKKRIYELTENIAQAFNLKSEINWIAGPPATKNDGKLAEFATEIAQKSGLEVVQPADSLGGEDFAFYQQKIKGMFILVGTGESYPLHHPEFQVNPGALLATSNLLARIGKEYLEKLVEKGE</sequence>
<keyword evidence="3" id="KW-0220">Diaminopimelate biosynthesis</keyword>
<evidence type="ECO:0000256" key="5">
    <source>
        <dbReference type="PIRSR" id="PIRSR005962-1"/>
    </source>
</evidence>
<dbReference type="Gene3D" id="3.30.70.360">
    <property type="match status" value="1"/>
</dbReference>
<dbReference type="GO" id="GO:0050118">
    <property type="term" value="F:N-acetyldiaminopimelate deacetylase activity"/>
    <property type="evidence" value="ECO:0007669"/>
    <property type="project" value="UniProtKB-ARBA"/>
</dbReference>
<keyword evidence="4" id="KW-0457">Lysine biosynthesis</keyword>
<dbReference type="Pfam" id="PF01546">
    <property type="entry name" value="Peptidase_M20"/>
    <property type="match status" value="1"/>
</dbReference>
<evidence type="ECO:0000259" key="6">
    <source>
        <dbReference type="Pfam" id="PF07687"/>
    </source>
</evidence>
<dbReference type="InterPro" id="IPR036264">
    <property type="entry name" value="Bact_exopeptidase_dim_dom"/>
</dbReference>
<feature type="domain" description="Peptidase M20 dimerisation" evidence="6">
    <location>
        <begin position="192"/>
        <end position="285"/>
    </location>
</feature>
<keyword evidence="2" id="KW-0378">Hydrolase</keyword>
<evidence type="ECO:0000256" key="2">
    <source>
        <dbReference type="ARBA" id="ARBA00022801"/>
    </source>
</evidence>
<dbReference type="GO" id="GO:0019877">
    <property type="term" value="P:diaminopimelate biosynthetic process"/>
    <property type="evidence" value="ECO:0007669"/>
    <property type="project" value="UniProtKB-KW"/>
</dbReference>
<evidence type="ECO:0000256" key="4">
    <source>
        <dbReference type="ARBA" id="ARBA00023154"/>
    </source>
</evidence>
<name>A0A0F2DQE1_STROR</name>
<dbReference type="NCBIfam" id="TIGR01891">
    <property type="entry name" value="amidohydrolases"/>
    <property type="match status" value="1"/>
</dbReference>
<accession>A0A0F2DQE1</accession>
<feature type="binding site" evidence="5">
    <location>
        <position position="108"/>
    </location>
    <ligand>
        <name>Mn(2+)</name>
        <dbReference type="ChEBI" id="CHEBI:29035"/>
        <label>2</label>
    </ligand>
</feature>
<evidence type="ECO:0000256" key="3">
    <source>
        <dbReference type="ARBA" id="ARBA00022915"/>
    </source>
</evidence>
<dbReference type="GO" id="GO:0046872">
    <property type="term" value="F:metal ion binding"/>
    <property type="evidence" value="ECO:0007669"/>
    <property type="project" value="UniProtKB-KW"/>
</dbReference>
<dbReference type="Gene3D" id="3.40.630.10">
    <property type="entry name" value="Zn peptidases"/>
    <property type="match status" value="1"/>
</dbReference>
<dbReference type="SUPFAM" id="SSF53187">
    <property type="entry name" value="Zn-dependent exopeptidases"/>
    <property type="match status" value="1"/>
</dbReference>
<dbReference type="EMBL" id="JYGR01000002">
    <property type="protein sequence ID" value="KJQ72190.1"/>
    <property type="molecule type" value="Genomic_DNA"/>
</dbReference>
<dbReference type="SUPFAM" id="SSF55031">
    <property type="entry name" value="Bacterial exopeptidase dimerisation domain"/>
    <property type="match status" value="1"/>
</dbReference>
<dbReference type="InterPro" id="IPR011650">
    <property type="entry name" value="Peptidase_M20_dimer"/>
</dbReference>
<feature type="binding site" evidence="5">
    <location>
        <position position="110"/>
    </location>
    <ligand>
        <name>Mn(2+)</name>
        <dbReference type="ChEBI" id="CHEBI:29035"/>
        <label>2</label>
    </ligand>
</feature>
<comment type="caution">
    <text evidence="7">The sequence shown here is derived from an EMBL/GenBank/DDBJ whole genome shotgun (WGS) entry which is preliminary data.</text>
</comment>
<reference evidence="7 8" key="1">
    <citation type="submission" date="2015-02" db="EMBL/GenBank/DDBJ databases">
        <title>Evolution of amylase-binding proteins of oral streptococcal species.</title>
        <authorList>
            <person name="Haase E.M."/>
        </authorList>
    </citation>
    <scope>NUCLEOTIDE SEQUENCE [LARGE SCALE GENOMIC DNA]</scope>
    <source>
        <strain evidence="7 8">SK141</strain>
    </source>
</reference>
<dbReference type="PANTHER" id="PTHR11014">
    <property type="entry name" value="PEPTIDASE M20 FAMILY MEMBER"/>
    <property type="match status" value="1"/>
</dbReference>
<proteinExistence type="predicted"/>
<feature type="binding site" evidence="5">
    <location>
        <position position="144"/>
    </location>
    <ligand>
        <name>Mn(2+)</name>
        <dbReference type="ChEBI" id="CHEBI:29035"/>
        <label>2</label>
    </ligand>
</feature>
<keyword evidence="5" id="KW-0464">Manganese</keyword>
<comment type="cofactor">
    <cofactor evidence="5">
        <name>Mn(2+)</name>
        <dbReference type="ChEBI" id="CHEBI:29035"/>
    </cofactor>
    <text evidence="5">The Mn(2+) ion enhances activity.</text>
</comment>
<dbReference type="Proteomes" id="UP000033716">
    <property type="component" value="Unassembled WGS sequence"/>
</dbReference>
<dbReference type="GO" id="GO:0009085">
    <property type="term" value="P:lysine biosynthetic process"/>
    <property type="evidence" value="ECO:0007669"/>
    <property type="project" value="UniProtKB-KW"/>
</dbReference>
<dbReference type="InterPro" id="IPR002933">
    <property type="entry name" value="Peptidase_M20"/>
</dbReference>
<dbReference type="InterPro" id="IPR017439">
    <property type="entry name" value="Amidohydrolase"/>
</dbReference>
<organism evidence="7 8">
    <name type="scientific">Streptococcus oralis subsp. oralis</name>
    <dbReference type="NCBI Taxonomy" id="1891914"/>
    <lineage>
        <taxon>Bacteria</taxon>
        <taxon>Bacillati</taxon>
        <taxon>Bacillota</taxon>
        <taxon>Bacilli</taxon>
        <taxon>Lactobacillales</taxon>
        <taxon>Streptococcaceae</taxon>
        <taxon>Streptococcus</taxon>
    </lineage>
</organism>
<dbReference type="PIRSF" id="PIRSF005962">
    <property type="entry name" value="Pept_M20D_amidohydro"/>
    <property type="match status" value="1"/>
</dbReference>